<evidence type="ECO:0000256" key="3">
    <source>
        <dbReference type="ARBA" id="ARBA00022692"/>
    </source>
</evidence>
<feature type="transmembrane region" description="Helical" evidence="7">
    <location>
        <begin position="74"/>
        <end position="98"/>
    </location>
</feature>
<evidence type="ECO:0000256" key="2">
    <source>
        <dbReference type="ARBA" id="ARBA00009045"/>
    </source>
</evidence>
<feature type="transmembrane region" description="Helical" evidence="7">
    <location>
        <begin position="110"/>
        <end position="131"/>
    </location>
</feature>
<evidence type="ECO:0000256" key="1">
    <source>
        <dbReference type="ARBA" id="ARBA00004141"/>
    </source>
</evidence>
<dbReference type="Proteomes" id="UP000662783">
    <property type="component" value="Chromosome"/>
</dbReference>
<evidence type="ECO:0000256" key="4">
    <source>
        <dbReference type="ARBA" id="ARBA00022801"/>
    </source>
</evidence>
<evidence type="ECO:0000256" key="6">
    <source>
        <dbReference type="ARBA" id="ARBA00023136"/>
    </source>
</evidence>
<evidence type="ECO:0000259" key="8">
    <source>
        <dbReference type="Pfam" id="PF01694"/>
    </source>
</evidence>
<comment type="subcellular location">
    <subcellularLocation>
        <location evidence="1">Membrane</location>
        <topology evidence="1">Multi-pass membrane protein</topology>
    </subcellularLocation>
</comment>
<dbReference type="RefSeq" id="WP_205723032.1">
    <property type="nucleotide sequence ID" value="NZ_CP070608.1"/>
</dbReference>
<reference evidence="9" key="1">
    <citation type="submission" date="2021-02" db="EMBL/GenBank/DDBJ databases">
        <title>Fulvivirga sp. S481 isolated from sea water.</title>
        <authorList>
            <person name="Bae S.S."/>
            <person name="Baek K."/>
        </authorList>
    </citation>
    <scope>NUCLEOTIDE SEQUENCE</scope>
    <source>
        <strain evidence="9">S481</strain>
    </source>
</reference>
<dbReference type="Gene3D" id="1.20.1540.10">
    <property type="entry name" value="Rhomboid-like"/>
    <property type="match status" value="1"/>
</dbReference>
<evidence type="ECO:0000256" key="7">
    <source>
        <dbReference type="SAM" id="Phobius"/>
    </source>
</evidence>
<organism evidence="9 10">
    <name type="scientific">Fulvivirga lutea</name>
    <dbReference type="NCBI Taxonomy" id="2810512"/>
    <lineage>
        <taxon>Bacteria</taxon>
        <taxon>Pseudomonadati</taxon>
        <taxon>Bacteroidota</taxon>
        <taxon>Cytophagia</taxon>
        <taxon>Cytophagales</taxon>
        <taxon>Fulvivirgaceae</taxon>
        <taxon>Fulvivirga</taxon>
    </lineage>
</organism>
<dbReference type="Pfam" id="PF01694">
    <property type="entry name" value="Rhomboid"/>
    <property type="match status" value="1"/>
</dbReference>
<dbReference type="EMBL" id="CP070608">
    <property type="protein sequence ID" value="QSE98518.1"/>
    <property type="molecule type" value="Genomic_DNA"/>
</dbReference>
<feature type="transmembrane region" description="Helical" evidence="7">
    <location>
        <begin position="173"/>
        <end position="197"/>
    </location>
</feature>
<keyword evidence="4" id="KW-0378">Hydrolase</keyword>
<dbReference type="GO" id="GO:0016020">
    <property type="term" value="C:membrane"/>
    <property type="evidence" value="ECO:0007669"/>
    <property type="project" value="UniProtKB-SubCell"/>
</dbReference>
<sequence>MSITLIIIIITGLISYNAFNNPTLKARLIFNPYTILRNREYHRFLSSGFIHADFIHLLFNMFVLWMFGGYVEQIFAAIYGTAGYVLYVLMYLIGIVVSDIPSFLKHKDSPYYNALGASGGVSALLFSFIVFNPTQDLCLYGLLCFPGFIWGALYIIYSVYMGKRKGDNINHDAHLYGGLFGIAFTIVAVPGVIPAFIDQLSTFSLF</sequence>
<feature type="transmembrane region" description="Helical" evidence="7">
    <location>
        <begin position="44"/>
        <end position="68"/>
    </location>
</feature>
<dbReference type="GO" id="GO:0006508">
    <property type="term" value="P:proteolysis"/>
    <property type="evidence" value="ECO:0007669"/>
    <property type="project" value="UniProtKB-KW"/>
</dbReference>
<evidence type="ECO:0000256" key="5">
    <source>
        <dbReference type="ARBA" id="ARBA00022989"/>
    </source>
</evidence>
<gene>
    <name evidence="9" type="ORF">JR347_05405</name>
</gene>
<dbReference type="InterPro" id="IPR022764">
    <property type="entry name" value="Peptidase_S54_rhomboid_dom"/>
</dbReference>
<keyword evidence="9" id="KW-0645">Protease</keyword>
<keyword evidence="6 7" id="KW-0472">Membrane</keyword>
<dbReference type="GO" id="GO:0004252">
    <property type="term" value="F:serine-type endopeptidase activity"/>
    <property type="evidence" value="ECO:0007669"/>
    <property type="project" value="InterPro"/>
</dbReference>
<protein>
    <submittedName>
        <fullName evidence="9">Rhomboid family intramembrane serine protease</fullName>
    </submittedName>
</protein>
<feature type="transmembrane region" description="Helical" evidence="7">
    <location>
        <begin position="6"/>
        <end position="24"/>
    </location>
</feature>
<name>A0A974WHB0_9BACT</name>
<feature type="domain" description="Peptidase S54 rhomboid" evidence="8">
    <location>
        <begin position="39"/>
        <end position="188"/>
    </location>
</feature>
<dbReference type="AlphaFoldDB" id="A0A974WHB0"/>
<evidence type="ECO:0000313" key="9">
    <source>
        <dbReference type="EMBL" id="QSE98518.1"/>
    </source>
</evidence>
<dbReference type="PANTHER" id="PTHR43731">
    <property type="entry name" value="RHOMBOID PROTEASE"/>
    <property type="match status" value="1"/>
</dbReference>
<accession>A0A974WHB0</accession>
<keyword evidence="5 7" id="KW-1133">Transmembrane helix</keyword>
<dbReference type="InterPro" id="IPR050925">
    <property type="entry name" value="Rhomboid_protease_S54"/>
</dbReference>
<keyword evidence="10" id="KW-1185">Reference proteome</keyword>
<dbReference type="KEGG" id="fuv:JR347_05405"/>
<comment type="similarity">
    <text evidence="2">Belongs to the peptidase S54 family.</text>
</comment>
<dbReference type="SUPFAM" id="SSF144091">
    <property type="entry name" value="Rhomboid-like"/>
    <property type="match status" value="1"/>
</dbReference>
<proteinExistence type="inferred from homology"/>
<keyword evidence="3 7" id="KW-0812">Transmembrane</keyword>
<feature type="transmembrane region" description="Helical" evidence="7">
    <location>
        <begin position="137"/>
        <end position="161"/>
    </location>
</feature>
<dbReference type="PANTHER" id="PTHR43731:SF14">
    <property type="entry name" value="PRESENILIN-ASSOCIATED RHOMBOID-LIKE PROTEIN, MITOCHONDRIAL"/>
    <property type="match status" value="1"/>
</dbReference>
<evidence type="ECO:0000313" key="10">
    <source>
        <dbReference type="Proteomes" id="UP000662783"/>
    </source>
</evidence>
<dbReference type="InterPro" id="IPR035952">
    <property type="entry name" value="Rhomboid-like_sf"/>
</dbReference>